<keyword evidence="10" id="KW-1185">Reference proteome</keyword>
<dbReference type="EMBL" id="JACOFZ010000002">
    <property type="protein sequence ID" value="MBC3881615.1"/>
    <property type="molecule type" value="Genomic_DNA"/>
</dbReference>
<evidence type="ECO:0000313" key="10">
    <source>
        <dbReference type="Proteomes" id="UP000627446"/>
    </source>
</evidence>
<comment type="cofactor">
    <cofactor evidence="1">
        <name>Zn(2+)</name>
        <dbReference type="ChEBI" id="CHEBI:29105"/>
    </cofactor>
</comment>
<dbReference type="GO" id="GO:0004181">
    <property type="term" value="F:metallocarboxypeptidase activity"/>
    <property type="evidence" value="ECO:0007669"/>
    <property type="project" value="InterPro"/>
</dbReference>
<evidence type="ECO:0000259" key="8">
    <source>
        <dbReference type="Pfam" id="PF00246"/>
    </source>
</evidence>
<dbReference type="Proteomes" id="UP000627446">
    <property type="component" value="Unassembled WGS sequence"/>
</dbReference>
<dbReference type="Pfam" id="PF00246">
    <property type="entry name" value="Peptidase_M14"/>
    <property type="match status" value="1"/>
</dbReference>
<evidence type="ECO:0000256" key="6">
    <source>
        <dbReference type="ARBA" id="ARBA00022833"/>
    </source>
</evidence>
<organism evidence="9 10">
    <name type="scientific">Undibacterium nitidum</name>
    <dbReference type="NCBI Taxonomy" id="2762298"/>
    <lineage>
        <taxon>Bacteria</taxon>
        <taxon>Pseudomonadati</taxon>
        <taxon>Pseudomonadota</taxon>
        <taxon>Betaproteobacteria</taxon>
        <taxon>Burkholderiales</taxon>
        <taxon>Oxalobacteraceae</taxon>
        <taxon>Undibacterium</taxon>
    </lineage>
</organism>
<evidence type="ECO:0000256" key="3">
    <source>
        <dbReference type="ARBA" id="ARBA00022670"/>
    </source>
</evidence>
<reference evidence="9" key="1">
    <citation type="submission" date="2020-08" db="EMBL/GenBank/DDBJ databases">
        <title>Novel species isolated from subtropical streams in China.</title>
        <authorList>
            <person name="Lu H."/>
        </authorList>
    </citation>
    <scope>NUCLEOTIDE SEQUENCE</scope>
    <source>
        <strain evidence="9">LX22W</strain>
    </source>
</reference>
<feature type="domain" description="Peptidase M14" evidence="8">
    <location>
        <begin position="41"/>
        <end position="243"/>
    </location>
</feature>
<evidence type="ECO:0000256" key="1">
    <source>
        <dbReference type="ARBA" id="ARBA00001947"/>
    </source>
</evidence>
<evidence type="ECO:0000256" key="7">
    <source>
        <dbReference type="ARBA" id="ARBA00023049"/>
    </source>
</evidence>
<comment type="caution">
    <text evidence="9">The sequence shown here is derived from an EMBL/GenBank/DDBJ whole genome shotgun (WGS) entry which is preliminary data.</text>
</comment>
<evidence type="ECO:0000313" key="9">
    <source>
        <dbReference type="EMBL" id="MBC3881615.1"/>
    </source>
</evidence>
<dbReference type="GO" id="GO:0005615">
    <property type="term" value="C:extracellular space"/>
    <property type="evidence" value="ECO:0007669"/>
    <property type="project" value="TreeGrafter"/>
</dbReference>
<evidence type="ECO:0000256" key="4">
    <source>
        <dbReference type="ARBA" id="ARBA00022723"/>
    </source>
</evidence>
<name>A0A923HQV6_9BURK</name>
<dbReference type="RefSeq" id="WP_186915889.1">
    <property type="nucleotide sequence ID" value="NZ_JACOFZ010000002.1"/>
</dbReference>
<proteinExistence type="inferred from homology"/>
<dbReference type="PROSITE" id="PS00132">
    <property type="entry name" value="CARBOXYPEPT_ZN_1"/>
    <property type="match status" value="1"/>
</dbReference>
<dbReference type="InterPro" id="IPR057246">
    <property type="entry name" value="CARBOXYPEPT_ZN_1"/>
</dbReference>
<keyword evidence="5" id="KW-0378">Hydrolase</keyword>
<keyword evidence="3" id="KW-0645">Protease</keyword>
<gene>
    <name evidence="9" type="ORF">H8K36_09545</name>
</gene>
<keyword evidence="9" id="KW-0121">Carboxypeptidase</keyword>
<dbReference type="SUPFAM" id="SSF53187">
    <property type="entry name" value="Zn-dependent exopeptidases"/>
    <property type="match status" value="1"/>
</dbReference>
<comment type="similarity">
    <text evidence="2">Belongs to the peptidase M14 family.</text>
</comment>
<dbReference type="PANTHER" id="PTHR11705:SF143">
    <property type="entry name" value="SLL0236 PROTEIN"/>
    <property type="match status" value="1"/>
</dbReference>
<dbReference type="GO" id="GO:0006508">
    <property type="term" value="P:proteolysis"/>
    <property type="evidence" value="ECO:0007669"/>
    <property type="project" value="UniProtKB-KW"/>
</dbReference>
<keyword evidence="4" id="KW-0479">Metal-binding</keyword>
<evidence type="ECO:0000256" key="2">
    <source>
        <dbReference type="ARBA" id="ARBA00005988"/>
    </source>
</evidence>
<protein>
    <submittedName>
        <fullName evidence="9">Zinc carboxypeptidase</fullName>
    </submittedName>
</protein>
<evidence type="ECO:0000256" key="5">
    <source>
        <dbReference type="ARBA" id="ARBA00022801"/>
    </source>
</evidence>
<keyword evidence="6" id="KW-0862">Zinc</keyword>
<sequence>MPALPELQELERLIRLGKDHLEVNVMCEVGVRHKRFPVYQLALGNPDPHLPAIGFFGGIHGLERIGTQVLLSYLRGLLSQVVWDKSLQQLLQEVRLVFMPLINPGGMWKATRANPSGVDLMRNAPVEAQGKVPFLLGGHRISRHLPWYRGDENAEMEIENQALCKVVQEQLLTRDFSMAIDCHSGFGLVDRIWFPHAHSPHPIPHLADILRLEELFRETHPHHRYVFEPQSRQYKTHGDVWDYLYLRHEELAGAGTALNGAASAPSKTFLPLTLEMGSWLWVKKNPRQLFSRHGMFNPTAEHRLHRVLRRHASWFDFLLRASCAHHNWMSTGPQRCRMQEQAVARWYR</sequence>
<dbReference type="GO" id="GO:0008270">
    <property type="term" value="F:zinc ion binding"/>
    <property type="evidence" value="ECO:0007669"/>
    <property type="project" value="InterPro"/>
</dbReference>
<accession>A0A923HQV6</accession>
<dbReference type="PANTHER" id="PTHR11705">
    <property type="entry name" value="PROTEASE FAMILY M14 CARBOXYPEPTIDASE A,B"/>
    <property type="match status" value="1"/>
</dbReference>
<dbReference type="Gene3D" id="3.40.630.10">
    <property type="entry name" value="Zn peptidases"/>
    <property type="match status" value="1"/>
</dbReference>
<dbReference type="AlphaFoldDB" id="A0A923HQV6"/>
<dbReference type="InterPro" id="IPR000834">
    <property type="entry name" value="Peptidase_M14"/>
</dbReference>
<keyword evidence="7" id="KW-0482">Metalloprotease</keyword>